<feature type="region of interest" description="Disordered" evidence="1">
    <location>
        <begin position="72"/>
        <end position="115"/>
    </location>
</feature>
<accession>A0A016VFD0</accession>
<dbReference type="EMBL" id="JARK01001348">
    <property type="protein sequence ID" value="EYC25448.1"/>
    <property type="molecule type" value="Genomic_DNA"/>
</dbReference>
<evidence type="ECO:0000313" key="2">
    <source>
        <dbReference type="EMBL" id="EYC25448.1"/>
    </source>
</evidence>
<keyword evidence="3" id="KW-1185">Reference proteome</keyword>
<evidence type="ECO:0000256" key="1">
    <source>
        <dbReference type="SAM" id="MobiDB-lite"/>
    </source>
</evidence>
<reference evidence="3" key="1">
    <citation type="journal article" date="2015" name="Nat. Genet.">
        <title>The genome and transcriptome of the zoonotic hookworm Ancylostoma ceylanicum identify infection-specific gene families.</title>
        <authorList>
            <person name="Schwarz E.M."/>
            <person name="Hu Y."/>
            <person name="Antoshechkin I."/>
            <person name="Miller M.M."/>
            <person name="Sternberg P.W."/>
            <person name="Aroian R.V."/>
        </authorList>
    </citation>
    <scope>NUCLEOTIDE SEQUENCE</scope>
    <source>
        <strain evidence="3">HY135</strain>
    </source>
</reference>
<sequence length="115" mass="12949">MLYPAVSLGVSPRQDGDQCRGLEVLVCLEQQCEATSNAMFDEVHAEAENKSRECDIFPAADKFAGRMDERIKGRWTTRKEETKDPQAPQIHIPPRSEEEEGRTSVPHEELGRGSH</sequence>
<protein>
    <submittedName>
        <fullName evidence="2">Uncharacterized protein</fullName>
    </submittedName>
</protein>
<name>A0A016VFD0_9BILA</name>
<feature type="compositionally biased region" description="Basic and acidic residues" evidence="1">
    <location>
        <begin position="101"/>
        <end position="115"/>
    </location>
</feature>
<comment type="caution">
    <text evidence="2">The sequence shown here is derived from an EMBL/GenBank/DDBJ whole genome shotgun (WGS) entry which is preliminary data.</text>
</comment>
<gene>
    <name evidence="2" type="primary">Acey_s0012.g1899</name>
    <name evidence="2" type="ORF">Y032_0012g1899</name>
</gene>
<dbReference type="AlphaFoldDB" id="A0A016VFD0"/>
<organism evidence="2 3">
    <name type="scientific">Ancylostoma ceylanicum</name>
    <dbReference type="NCBI Taxonomy" id="53326"/>
    <lineage>
        <taxon>Eukaryota</taxon>
        <taxon>Metazoa</taxon>
        <taxon>Ecdysozoa</taxon>
        <taxon>Nematoda</taxon>
        <taxon>Chromadorea</taxon>
        <taxon>Rhabditida</taxon>
        <taxon>Rhabditina</taxon>
        <taxon>Rhabditomorpha</taxon>
        <taxon>Strongyloidea</taxon>
        <taxon>Ancylostomatidae</taxon>
        <taxon>Ancylostomatinae</taxon>
        <taxon>Ancylostoma</taxon>
    </lineage>
</organism>
<proteinExistence type="predicted"/>
<feature type="compositionally biased region" description="Basic and acidic residues" evidence="1">
    <location>
        <begin position="72"/>
        <end position="84"/>
    </location>
</feature>
<evidence type="ECO:0000313" key="3">
    <source>
        <dbReference type="Proteomes" id="UP000024635"/>
    </source>
</evidence>
<dbReference type="Proteomes" id="UP000024635">
    <property type="component" value="Unassembled WGS sequence"/>
</dbReference>